<keyword evidence="1 7" id="KW-0004">4Fe-4S</keyword>
<gene>
    <name evidence="9" type="ORF">COY37_08410</name>
</gene>
<comment type="caution">
    <text evidence="9">The sequence shown here is derived from an EMBL/GenBank/DDBJ whole genome shotgun (WGS) entry which is preliminary data.</text>
</comment>
<dbReference type="InterPro" id="IPR016041">
    <property type="entry name" value="Ac-CoA_synth_d_su_TIM-brl"/>
</dbReference>
<evidence type="ECO:0000313" key="9">
    <source>
        <dbReference type="EMBL" id="PIZ36469.1"/>
    </source>
</evidence>
<dbReference type="GO" id="GO:0005506">
    <property type="term" value="F:iron ion binding"/>
    <property type="evidence" value="ECO:0007669"/>
    <property type="project" value="InterPro"/>
</dbReference>
<name>A0A2M7T6L5_9ACTN</name>
<proteinExistence type="predicted"/>
<dbReference type="Gene3D" id="3.20.20.20">
    <property type="entry name" value="Dihydropteroate synthase-like"/>
    <property type="match status" value="1"/>
</dbReference>
<dbReference type="GO" id="GO:0051539">
    <property type="term" value="F:4 iron, 4 sulfur cluster binding"/>
    <property type="evidence" value="ECO:0007669"/>
    <property type="project" value="UniProtKB-KW"/>
</dbReference>
<evidence type="ECO:0000256" key="3">
    <source>
        <dbReference type="ARBA" id="ARBA00023004"/>
    </source>
</evidence>
<feature type="binding site" evidence="6">
    <location>
        <position position="341"/>
    </location>
    <ligand>
        <name>5-methoxybenzimidazolylcob(I)amide</name>
        <dbReference type="ChEBI" id="CHEBI:157765"/>
    </ligand>
</feature>
<dbReference type="Pfam" id="PF04060">
    <property type="entry name" value="FeS"/>
    <property type="match status" value="1"/>
</dbReference>
<feature type="binding site" evidence="6">
    <location>
        <position position="347"/>
    </location>
    <ligand>
        <name>5-methoxybenzimidazolylcob(I)amide</name>
        <dbReference type="ChEBI" id="CHEBI:157765"/>
    </ligand>
</feature>
<protein>
    <submittedName>
        <fullName evidence="9">Acetyl-CoA decarbonylase/synthase complex subunit gamma</fullName>
    </submittedName>
</protein>
<reference evidence="10" key="1">
    <citation type="submission" date="2017-09" db="EMBL/GenBank/DDBJ databases">
        <title>Depth-based differentiation of microbial function through sediment-hosted aquifers and enrichment of novel symbionts in the deep terrestrial subsurface.</title>
        <authorList>
            <person name="Probst A.J."/>
            <person name="Ladd B."/>
            <person name="Jarett J.K."/>
            <person name="Geller-Mcgrath D.E."/>
            <person name="Sieber C.M.K."/>
            <person name="Emerson J.B."/>
            <person name="Anantharaman K."/>
            <person name="Thomas B.C."/>
            <person name="Malmstrom R."/>
            <person name="Stieglmeier M."/>
            <person name="Klingl A."/>
            <person name="Woyke T."/>
            <person name="Ryan C.M."/>
            <person name="Banfield J.F."/>
        </authorList>
    </citation>
    <scope>NUCLEOTIDE SEQUENCE [LARGE SCALE GENOMIC DNA]</scope>
</reference>
<feature type="binding site" evidence="7">
    <location>
        <position position="25"/>
    </location>
    <ligand>
        <name>[4Fe-4S] cluster</name>
        <dbReference type="ChEBI" id="CHEBI:49883"/>
    </ligand>
</feature>
<dbReference type="GO" id="GO:0046356">
    <property type="term" value="P:acetyl-CoA catabolic process"/>
    <property type="evidence" value="ECO:0007669"/>
    <property type="project" value="InterPro"/>
</dbReference>
<evidence type="ECO:0000256" key="4">
    <source>
        <dbReference type="ARBA" id="ARBA00023014"/>
    </source>
</evidence>
<dbReference type="Gene3D" id="3.40.50.11600">
    <property type="match status" value="1"/>
</dbReference>
<keyword evidence="3 7" id="KW-0408">Iron</keyword>
<dbReference type="InterPro" id="IPR051069">
    <property type="entry name" value="ACDS_complex_subunit"/>
</dbReference>
<feature type="binding site" evidence="7">
    <location>
        <position position="20"/>
    </location>
    <ligand>
        <name>[4Fe-4S] cluster</name>
        <dbReference type="ChEBI" id="CHEBI:49883"/>
    </ligand>
</feature>
<organism evidence="9 10">
    <name type="scientific">Candidatus Aquicultor secundus</name>
    <dbReference type="NCBI Taxonomy" id="1973895"/>
    <lineage>
        <taxon>Bacteria</taxon>
        <taxon>Bacillati</taxon>
        <taxon>Actinomycetota</taxon>
        <taxon>Candidatus Aquicultoria</taxon>
        <taxon>Candidatus Aquicultorales</taxon>
        <taxon>Candidatus Aquicultoraceae</taxon>
        <taxon>Candidatus Aquicultor</taxon>
    </lineage>
</organism>
<feature type="binding site" evidence="7">
    <location>
        <position position="17"/>
    </location>
    <ligand>
        <name>[4Fe-4S] cluster</name>
        <dbReference type="ChEBI" id="CHEBI:49883"/>
    </ligand>
</feature>
<evidence type="ECO:0000256" key="5">
    <source>
        <dbReference type="ARBA" id="ARBA00023285"/>
    </source>
</evidence>
<dbReference type="EMBL" id="PFNG01000202">
    <property type="protein sequence ID" value="PIZ36469.1"/>
    <property type="molecule type" value="Genomic_DNA"/>
</dbReference>
<feature type="domain" description="4Fe-4S" evidence="8">
    <location>
        <begin position="1"/>
        <end position="59"/>
    </location>
</feature>
<sequence length="450" mass="48777">MALTGMDIFKQLPKTNCGQCGIPTCLAFAMKLAAGGASLEQCPSVSEEAKALLSEASAPPMRGVTIGEGDYALKIGEELVMYRHEKTFFNPPGYALLIEDTDDPAAVDSKLQSLKDTVYERVGQTLRANLVAVKNTSGDAGKFADMVKKVASAIEYPLVLMAEPAAIEAAFVSADIKKPLLYAATAANVDAMAEIAKKYGAPLAVKPASLDELGDLTTKLDGMGLKDLVIDMGTRTLKETFQNLIFTRRAALKKKMRPFGYPTITFPAEETADDMMETVHAAVYTIKYGGVMVLKDLSPEKAYALFVLRQNVYTDPQRPMQVDQGFYPINGANEESPILITTNFSLTYFIVSSEIEGSKMPVWLGIVDTDGLSTLTAWAAGKFVPERIAAFITKSDILDKVKHKTVVIPGYVAQISGELEEELQGWKIVVGPREAADIPSFLKSFQPVMA</sequence>
<feature type="binding site" evidence="6">
    <location>
        <position position="435"/>
    </location>
    <ligand>
        <name>5-methoxybenzimidazolylcob(I)amide</name>
        <dbReference type="ChEBI" id="CHEBI:157765"/>
    </ligand>
</feature>
<feature type="binding site" evidence="7">
    <location>
        <position position="42"/>
    </location>
    <ligand>
        <name>[4Fe-4S] cluster</name>
        <dbReference type="ChEBI" id="CHEBI:49883"/>
    </ligand>
</feature>
<evidence type="ECO:0000259" key="8">
    <source>
        <dbReference type="PROSITE" id="PS51656"/>
    </source>
</evidence>
<dbReference type="GO" id="GO:0008168">
    <property type="term" value="F:methyltransferase activity"/>
    <property type="evidence" value="ECO:0007669"/>
    <property type="project" value="InterPro"/>
</dbReference>
<accession>A0A2M7T6L5</accession>
<evidence type="ECO:0000313" key="10">
    <source>
        <dbReference type="Proteomes" id="UP000230956"/>
    </source>
</evidence>
<dbReference type="NCBIfam" id="NF003195">
    <property type="entry name" value="PRK04165.1"/>
    <property type="match status" value="1"/>
</dbReference>
<dbReference type="Pfam" id="PF03599">
    <property type="entry name" value="CdhD"/>
    <property type="match status" value="1"/>
</dbReference>
<keyword evidence="2 7" id="KW-0479">Metal-binding</keyword>
<dbReference type="Proteomes" id="UP000230956">
    <property type="component" value="Unassembled WGS sequence"/>
</dbReference>
<evidence type="ECO:0000256" key="6">
    <source>
        <dbReference type="PIRSR" id="PIRSR000376-1"/>
    </source>
</evidence>
<dbReference type="InterPro" id="IPR016218">
    <property type="entry name" value="AcylCoA_decarb/synth_gsu"/>
</dbReference>
<dbReference type="PIRSF" id="PIRSF000376">
    <property type="entry name" value="AcCoA_decarb_gamma"/>
    <property type="match status" value="1"/>
</dbReference>
<evidence type="ECO:0000256" key="2">
    <source>
        <dbReference type="ARBA" id="ARBA00022723"/>
    </source>
</evidence>
<dbReference type="SUPFAM" id="SSF51717">
    <property type="entry name" value="Dihydropteroate synthetase-like"/>
    <property type="match status" value="1"/>
</dbReference>
<evidence type="ECO:0000256" key="1">
    <source>
        <dbReference type="ARBA" id="ARBA00022485"/>
    </source>
</evidence>
<dbReference type="InterPro" id="IPR007202">
    <property type="entry name" value="4Fe-4S_dom"/>
</dbReference>
<dbReference type="PANTHER" id="PTHR36214:SF3">
    <property type="entry name" value="ACETYL-COA DECARBONYLASE_SYNTHASE COMPLEX SUBUNIT GAMMA"/>
    <property type="match status" value="1"/>
</dbReference>
<evidence type="ECO:0000256" key="7">
    <source>
        <dbReference type="PIRSR" id="PIRSR000376-2"/>
    </source>
</evidence>
<dbReference type="PANTHER" id="PTHR36214">
    <property type="match status" value="1"/>
</dbReference>
<keyword evidence="4 7" id="KW-0411">Iron-sulfur</keyword>
<dbReference type="AlphaFoldDB" id="A0A2M7T6L5"/>
<dbReference type="PROSITE" id="PS51656">
    <property type="entry name" value="4FE4S"/>
    <property type="match status" value="1"/>
</dbReference>
<keyword evidence="5" id="KW-0170">Cobalt</keyword>
<dbReference type="InterPro" id="IPR011005">
    <property type="entry name" value="Dihydropteroate_synth-like_sf"/>
</dbReference>